<feature type="chain" id="PRO_5020348708" evidence="2">
    <location>
        <begin position="35"/>
        <end position="296"/>
    </location>
</feature>
<dbReference type="PANTHER" id="PTHR35535">
    <property type="entry name" value="HEAT SHOCK PROTEIN HSLJ"/>
    <property type="match status" value="1"/>
</dbReference>
<feature type="signal peptide" evidence="2">
    <location>
        <begin position="1"/>
        <end position="34"/>
    </location>
</feature>
<accession>A0A4R2L8N2</accession>
<evidence type="ECO:0000256" key="2">
    <source>
        <dbReference type="SAM" id="SignalP"/>
    </source>
</evidence>
<evidence type="ECO:0000313" key="4">
    <source>
        <dbReference type="EMBL" id="TCO75585.1"/>
    </source>
</evidence>
<dbReference type="Gene3D" id="2.40.128.270">
    <property type="match status" value="1"/>
</dbReference>
<gene>
    <name evidence="4" type="ORF">EV688_1072</name>
</gene>
<sequence length="296" mass="32709">MISIEGVDMRCQTRFALSWLVACSLLLSGCSDDADPPETQTINPGHEDAQPSADTPPQGQASLPTPADTSRLALDWAGTYSGTLPCASCPGIETVITLYENDTYERSLQYLNENPRPVTETGAFTWNDAGSIITLDTDDNGPRHYQVREHHLLQLDMQGQPIQGDLAERYILDQHLEDPAIEDVQWRLIELNGKAIAPQDHQTQPFFTLQSETSQAVGNTSCNSFNGTYSITRNQRIDFGENLAMTRMACSDMNTEQAFLDMLTSVRTYALEDDNSMMLRDSATAPVARLIKAGNQ</sequence>
<dbReference type="InterPro" id="IPR053147">
    <property type="entry name" value="Hsp_HslJ-like"/>
</dbReference>
<keyword evidence="5" id="KW-1185">Reference proteome</keyword>
<dbReference type="AlphaFoldDB" id="A0A4R2L8N2"/>
<reference evidence="4 5" key="1">
    <citation type="submission" date="2019-03" db="EMBL/GenBank/DDBJ databases">
        <title>Genomic Encyclopedia of Type Strains, Phase IV (KMG-IV): sequencing the most valuable type-strain genomes for metagenomic binning, comparative biology and taxonomic classification.</title>
        <authorList>
            <person name="Goeker M."/>
        </authorList>
    </citation>
    <scope>NUCLEOTIDE SEQUENCE [LARGE SCALE GENOMIC DNA]</scope>
    <source>
        <strain evidence="4 5">DSM 23344</strain>
    </source>
</reference>
<feature type="region of interest" description="Disordered" evidence="1">
    <location>
        <begin position="35"/>
        <end position="66"/>
    </location>
</feature>
<proteinExistence type="predicted"/>
<feature type="domain" description="DUF306" evidence="3">
    <location>
        <begin position="180"/>
        <end position="289"/>
    </location>
</feature>
<dbReference type="Pfam" id="PF03724">
    <property type="entry name" value="META"/>
    <property type="match status" value="1"/>
</dbReference>
<feature type="compositionally biased region" description="Polar residues" evidence="1">
    <location>
        <begin position="52"/>
        <end position="63"/>
    </location>
</feature>
<dbReference type="InterPro" id="IPR038670">
    <property type="entry name" value="HslJ-like_sf"/>
</dbReference>
<evidence type="ECO:0000256" key="1">
    <source>
        <dbReference type="SAM" id="MobiDB-lite"/>
    </source>
</evidence>
<protein>
    <submittedName>
        <fullName evidence="4">Putative lipoprotein NlpE involved in copper resistance</fullName>
    </submittedName>
</protein>
<dbReference type="Pfam" id="PF04170">
    <property type="entry name" value="NlpE"/>
    <property type="match status" value="1"/>
</dbReference>
<dbReference type="Gene3D" id="2.40.128.640">
    <property type="match status" value="1"/>
</dbReference>
<keyword evidence="4" id="KW-0449">Lipoprotein</keyword>
<dbReference type="EMBL" id="SLWX01000007">
    <property type="protein sequence ID" value="TCO75585.1"/>
    <property type="molecule type" value="Genomic_DNA"/>
</dbReference>
<dbReference type="InterPro" id="IPR007298">
    <property type="entry name" value="Cu-R_lipoprotein_NlpE"/>
</dbReference>
<comment type="caution">
    <text evidence="4">The sequence shown here is derived from an EMBL/GenBank/DDBJ whole genome shotgun (WGS) entry which is preliminary data.</text>
</comment>
<organism evidence="4 5">
    <name type="scientific">Chromatocurvus halotolerans</name>
    <dbReference type="NCBI Taxonomy" id="1132028"/>
    <lineage>
        <taxon>Bacteria</taxon>
        <taxon>Pseudomonadati</taxon>
        <taxon>Pseudomonadota</taxon>
        <taxon>Gammaproteobacteria</taxon>
        <taxon>Cellvibrionales</taxon>
        <taxon>Halieaceae</taxon>
        <taxon>Chromatocurvus</taxon>
    </lineage>
</organism>
<name>A0A4R2L8N2_9GAMM</name>
<keyword evidence="2" id="KW-0732">Signal</keyword>
<dbReference type="InterPro" id="IPR005184">
    <property type="entry name" value="DUF306_Meta_HslJ"/>
</dbReference>
<evidence type="ECO:0000313" key="5">
    <source>
        <dbReference type="Proteomes" id="UP000294980"/>
    </source>
</evidence>
<dbReference type="PANTHER" id="PTHR35535:SF1">
    <property type="entry name" value="HEAT SHOCK PROTEIN HSLJ"/>
    <property type="match status" value="1"/>
</dbReference>
<dbReference type="Proteomes" id="UP000294980">
    <property type="component" value="Unassembled WGS sequence"/>
</dbReference>
<evidence type="ECO:0000259" key="3">
    <source>
        <dbReference type="Pfam" id="PF03724"/>
    </source>
</evidence>